<protein>
    <recommendedName>
        <fullName evidence="3">BESS domain-containing protein</fullName>
    </recommendedName>
</protein>
<dbReference type="PANTHER" id="PTHR47595:SF1">
    <property type="entry name" value="MYB_SANT-LIKE DNA-BINDING DOMAIN-CONTAINING PROTEIN"/>
    <property type="match status" value="1"/>
</dbReference>
<evidence type="ECO:0000256" key="2">
    <source>
        <dbReference type="SAM" id="MobiDB-lite"/>
    </source>
</evidence>
<feature type="compositionally biased region" description="Polar residues" evidence="2">
    <location>
        <begin position="422"/>
        <end position="439"/>
    </location>
</feature>
<feature type="domain" description="BESS" evidence="3">
    <location>
        <begin position="506"/>
        <end position="545"/>
    </location>
</feature>
<gene>
    <name evidence="4" type="ORF">RN001_000728</name>
</gene>
<evidence type="ECO:0000313" key="4">
    <source>
        <dbReference type="EMBL" id="KAK4884457.1"/>
    </source>
</evidence>
<dbReference type="EMBL" id="JARPUR010000001">
    <property type="protein sequence ID" value="KAK4884457.1"/>
    <property type="molecule type" value="Genomic_DNA"/>
</dbReference>
<dbReference type="PANTHER" id="PTHR47595">
    <property type="entry name" value="HEAT SHOCK 70 KDA PROTEIN 14"/>
    <property type="match status" value="1"/>
</dbReference>
<organism evidence="4 5">
    <name type="scientific">Aquatica leii</name>
    <dbReference type="NCBI Taxonomy" id="1421715"/>
    <lineage>
        <taxon>Eukaryota</taxon>
        <taxon>Metazoa</taxon>
        <taxon>Ecdysozoa</taxon>
        <taxon>Arthropoda</taxon>
        <taxon>Hexapoda</taxon>
        <taxon>Insecta</taxon>
        <taxon>Pterygota</taxon>
        <taxon>Neoptera</taxon>
        <taxon>Endopterygota</taxon>
        <taxon>Coleoptera</taxon>
        <taxon>Polyphaga</taxon>
        <taxon>Elateriformia</taxon>
        <taxon>Elateroidea</taxon>
        <taxon>Lampyridae</taxon>
        <taxon>Luciolinae</taxon>
        <taxon>Aquatica</taxon>
    </lineage>
</organism>
<feature type="region of interest" description="Disordered" evidence="2">
    <location>
        <begin position="422"/>
        <end position="451"/>
    </location>
</feature>
<accession>A0AAN7PFA9</accession>
<dbReference type="InterPro" id="IPR044822">
    <property type="entry name" value="Myb_DNA-bind_4"/>
</dbReference>
<dbReference type="InterPro" id="IPR004210">
    <property type="entry name" value="BESS_motif"/>
</dbReference>
<evidence type="ECO:0000313" key="5">
    <source>
        <dbReference type="Proteomes" id="UP001353858"/>
    </source>
</evidence>
<comment type="caution">
    <text evidence="4">The sequence shown here is derived from an EMBL/GenBank/DDBJ whole genome shotgun (WGS) entry which is preliminary data.</text>
</comment>
<proteinExistence type="predicted"/>
<evidence type="ECO:0000256" key="1">
    <source>
        <dbReference type="PROSITE-ProRule" id="PRU00371"/>
    </source>
</evidence>
<feature type="compositionally biased region" description="Low complexity" evidence="2">
    <location>
        <begin position="440"/>
        <end position="451"/>
    </location>
</feature>
<dbReference type="GO" id="GO:0003677">
    <property type="term" value="F:DNA binding"/>
    <property type="evidence" value="ECO:0007669"/>
    <property type="project" value="InterPro"/>
</dbReference>
<reference evidence="5" key="1">
    <citation type="submission" date="2023-01" db="EMBL/GenBank/DDBJ databases">
        <title>Key to firefly adult light organ development and bioluminescence: homeobox transcription factors regulate luciferase expression and transportation to peroxisome.</title>
        <authorList>
            <person name="Fu X."/>
        </authorList>
    </citation>
    <scope>NUCLEOTIDE SEQUENCE [LARGE SCALE GENOMIC DNA]</scope>
</reference>
<dbReference type="Pfam" id="PF02944">
    <property type="entry name" value="BESS"/>
    <property type="match status" value="1"/>
</dbReference>
<dbReference type="AlphaFoldDB" id="A0AAN7PFA9"/>
<feature type="region of interest" description="Disordered" evidence="2">
    <location>
        <begin position="465"/>
        <end position="493"/>
    </location>
</feature>
<dbReference type="Proteomes" id="UP001353858">
    <property type="component" value="Unassembled WGS sequence"/>
</dbReference>
<comment type="subcellular location">
    <subcellularLocation>
        <location evidence="1">Nucleus</location>
    </subcellularLocation>
</comment>
<keyword evidence="5" id="KW-1185">Reference proteome</keyword>
<name>A0AAN7PFA9_9COLE</name>
<dbReference type="Pfam" id="PF13837">
    <property type="entry name" value="Myb_DNA-bind_4"/>
    <property type="match status" value="3"/>
</dbReference>
<keyword evidence="1" id="KW-0539">Nucleus</keyword>
<evidence type="ECO:0000259" key="3">
    <source>
        <dbReference type="PROSITE" id="PS51031"/>
    </source>
</evidence>
<dbReference type="PROSITE" id="PS51031">
    <property type="entry name" value="BESS"/>
    <property type="match status" value="1"/>
</dbReference>
<sequence>MAENREVNNHKNPELIRLLQSIAKSESATIYSNLNTCEWTTEETNFLLKVLTEYEYFSQIRSNDEHIYGKLSKIMDSNGYKKSSADIKKYWIELEQNLLHCKSDEFLNKSGNHNNELLDTETNMVIIKGEEFDNSALESQESLHSFYEEFEQKTGKCIRKNNWTYKETECVVEVLEKYGMPNRSNLRKFCCVVVEHLKQNGFLRSDEQAQIKMKHLRGLYNQVIRKTLKEDDFPFFSRIKEVMQTNVSSNKLSENEDTRNFIAVEELSKSTKLDDSNVDIHEEDNNTKRGRQIWTNKEVQVLLRFIEENNIVTGKQLRKICAKAVDHLASYGYIRSPTQILIRWKNTKAVYWATFRKKLLHPERECTFFYQLHNILNPEDKSYESRILDVGEDDDLATRNFEITTVDATKISEGIHFPLNKTCNNQPDNYQEDNFTSHQNSSNSSDNFVNVHNSVTPKRLTNAEELADPLQNTSSIDVIPSSPKRSRTEPTRPSLLSSSCTSCNILDSVDHYCISLAHSIKRLDSRKQAKLKIEIQQLMYKAEFDSNF</sequence>
<dbReference type="GO" id="GO:0005634">
    <property type="term" value="C:nucleus"/>
    <property type="evidence" value="ECO:0007669"/>
    <property type="project" value="UniProtKB-SubCell"/>
</dbReference>